<evidence type="ECO:0000313" key="1">
    <source>
        <dbReference type="EMBL" id="BDY27489.1"/>
    </source>
</evidence>
<reference evidence="1" key="1">
    <citation type="submission" date="2023-03" db="EMBL/GenBank/DDBJ databases">
        <title>Draft genome sequence of a Mycolicibacterium mageritense strain H4_3_1 isolated from a hybrid biological-inorganic system reactor.</title>
        <authorList>
            <person name="Feng X."/>
            <person name="Kazama D."/>
            <person name="Sato K."/>
            <person name="Kobayashi H."/>
        </authorList>
    </citation>
    <scope>NUCLEOTIDE SEQUENCE</scope>
    <source>
        <strain evidence="1">H4_3_1</strain>
    </source>
</reference>
<dbReference type="Proteomes" id="UP001241092">
    <property type="component" value="Chromosome"/>
</dbReference>
<protein>
    <submittedName>
        <fullName evidence="1">Uncharacterized protein</fullName>
    </submittedName>
</protein>
<evidence type="ECO:0000313" key="2">
    <source>
        <dbReference type="Proteomes" id="UP001241092"/>
    </source>
</evidence>
<gene>
    <name evidence="1" type="ORF">hbim_01412</name>
</gene>
<dbReference type="AlphaFoldDB" id="A0AAI8XJH3"/>
<organism evidence="1 2">
    <name type="scientific">Mycolicibacterium mageritense</name>
    <name type="common">Mycobacterium mageritense</name>
    <dbReference type="NCBI Taxonomy" id="53462"/>
    <lineage>
        <taxon>Bacteria</taxon>
        <taxon>Bacillati</taxon>
        <taxon>Actinomycetota</taxon>
        <taxon>Actinomycetes</taxon>
        <taxon>Mycobacteriales</taxon>
        <taxon>Mycobacteriaceae</taxon>
        <taxon>Mycolicibacterium</taxon>
    </lineage>
</organism>
<name>A0AAI8XJH3_MYCME</name>
<dbReference type="EMBL" id="AP027452">
    <property type="protein sequence ID" value="BDY27489.1"/>
    <property type="molecule type" value="Genomic_DNA"/>
</dbReference>
<accession>A0AAI8XJH3</accession>
<proteinExistence type="predicted"/>
<sequence length="66" mass="7347">MHLSPSVVSQAESLTNRLPQVAEVVGRGMIRNLMRASLVLFKGDELSSSPYARWINEPPEPDKPPF</sequence>